<keyword evidence="2" id="KW-0067">ATP-binding</keyword>
<dbReference type="SUPFAM" id="SSF52540">
    <property type="entry name" value="P-loop containing nucleoside triphosphate hydrolases"/>
    <property type="match status" value="1"/>
</dbReference>
<evidence type="ECO:0000313" key="5">
    <source>
        <dbReference type="EMBL" id="KXZ50330.1"/>
    </source>
</evidence>
<dbReference type="PROSITE" id="PS51194">
    <property type="entry name" value="HELICASE_CTER"/>
    <property type="match status" value="1"/>
</dbReference>
<evidence type="ECO:0000256" key="1">
    <source>
        <dbReference type="ARBA" id="ARBA00022741"/>
    </source>
</evidence>
<keyword evidence="1" id="KW-0547">Nucleotide-binding</keyword>
<dbReference type="STRING" id="33097.A0A150GLY2"/>
<dbReference type="Pfam" id="PF00271">
    <property type="entry name" value="Helicase_C"/>
    <property type="match status" value="1"/>
</dbReference>
<evidence type="ECO:0000256" key="3">
    <source>
        <dbReference type="SAM" id="MobiDB-lite"/>
    </source>
</evidence>
<accession>A0A150GLY2</accession>
<feature type="region of interest" description="Disordered" evidence="3">
    <location>
        <begin position="370"/>
        <end position="393"/>
    </location>
</feature>
<dbReference type="InterPro" id="IPR027417">
    <property type="entry name" value="P-loop_NTPase"/>
</dbReference>
<dbReference type="GO" id="GO:0005524">
    <property type="term" value="F:ATP binding"/>
    <property type="evidence" value="ECO:0007669"/>
    <property type="project" value="UniProtKB-KW"/>
</dbReference>
<protein>
    <recommendedName>
        <fullName evidence="4">Helicase C-terminal domain-containing protein</fullName>
    </recommendedName>
</protein>
<evidence type="ECO:0000256" key="2">
    <source>
        <dbReference type="ARBA" id="ARBA00022840"/>
    </source>
</evidence>
<organism evidence="5 6">
    <name type="scientific">Gonium pectorale</name>
    <name type="common">Green alga</name>
    <dbReference type="NCBI Taxonomy" id="33097"/>
    <lineage>
        <taxon>Eukaryota</taxon>
        <taxon>Viridiplantae</taxon>
        <taxon>Chlorophyta</taxon>
        <taxon>core chlorophytes</taxon>
        <taxon>Chlorophyceae</taxon>
        <taxon>CS clade</taxon>
        <taxon>Chlamydomonadales</taxon>
        <taxon>Volvocaceae</taxon>
        <taxon>Gonium</taxon>
    </lineage>
</organism>
<feature type="domain" description="Helicase C-terminal" evidence="4">
    <location>
        <begin position="499"/>
        <end position="657"/>
    </location>
</feature>
<dbReference type="InterPro" id="IPR051363">
    <property type="entry name" value="RLR_Helicase"/>
</dbReference>
<dbReference type="EMBL" id="LSYV01000018">
    <property type="protein sequence ID" value="KXZ50330.1"/>
    <property type="molecule type" value="Genomic_DNA"/>
</dbReference>
<dbReference type="AlphaFoldDB" id="A0A150GLY2"/>
<evidence type="ECO:0000259" key="4">
    <source>
        <dbReference type="PROSITE" id="PS51194"/>
    </source>
</evidence>
<proteinExistence type="predicted"/>
<dbReference type="InterPro" id="IPR011545">
    <property type="entry name" value="DEAD/DEAH_box_helicase_dom"/>
</dbReference>
<sequence length="657" mass="68490">MDASAPRAAANAIIGAEAASEASAGQTAPGAGFLPPLRDYQAEMVEQSLDAGDCIVYMETGTGKTRVAIERILRCRSSLRQRGQLSCFLAPTVPLVKQLASLMGAVIVTPSERASLSKYIAEPKTLVELLPPPPPPQQQPSGSGTAATAVAEATNVLGEAVEMVKAVYEIAKMREVAFRRAAVIPDEGGELPAWLGDDPDAVSAKQLQHLRGQLSGLQAALQQLGPWPAAAIAAGDLFGPTAPLLPAEEAETGTAAEAAERETSDMGQHGDGSEDGEEDEDEDEGKGDNWLGVPEWQLGVLMDEGDLGSAESASLAGGEYEVKLSRAQSYVEVLSARLPPAMRAALMAAEVEAVPHGAPPGDAGSTATWGGGELLGAPRHQEHHRRPQQPPRPLEARVVSVALAAAAAALANVLVANCADRPSARAGADAALEDMSRALADGRLPPLEARDRGLLQPRAKALLALVPLEELGRQALPPSTAESGGGDAGGGAVGLVTLAVQWLLKTLLGDREQHATAGQGAQAEWAGMVFCKRKVTCLALKELLSSLPGLTPQLLRPGVLVGNSSSNLSSAALSMSAKRQEAVRVGFRDGRLNLLLSTDVGAEGLDFRQARLVAMLDPPANVTSFVQCRGRARAANSAYVLLARDLSEERDIKKLME</sequence>
<dbReference type="SMART" id="SM00490">
    <property type="entry name" value="HELICc"/>
    <property type="match status" value="1"/>
</dbReference>
<dbReference type="GO" id="GO:0005737">
    <property type="term" value="C:cytoplasm"/>
    <property type="evidence" value="ECO:0007669"/>
    <property type="project" value="TreeGrafter"/>
</dbReference>
<feature type="compositionally biased region" description="Acidic residues" evidence="3">
    <location>
        <begin position="273"/>
        <end position="285"/>
    </location>
</feature>
<evidence type="ECO:0000313" key="6">
    <source>
        <dbReference type="Proteomes" id="UP000075714"/>
    </source>
</evidence>
<gene>
    <name evidence="5" type="ORF">GPECTOR_17g971</name>
</gene>
<dbReference type="OrthoDB" id="6513042at2759"/>
<dbReference type="Gene3D" id="3.40.50.300">
    <property type="entry name" value="P-loop containing nucleotide triphosphate hydrolases"/>
    <property type="match status" value="2"/>
</dbReference>
<reference evidence="6" key="1">
    <citation type="journal article" date="2016" name="Nat. Commun.">
        <title>The Gonium pectorale genome demonstrates co-option of cell cycle regulation during the evolution of multicellularity.</title>
        <authorList>
            <person name="Hanschen E.R."/>
            <person name="Marriage T.N."/>
            <person name="Ferris P.J."/>
            <person name="Hamaji T."/>
            <person name="Toyoda A."/>
            <person name="Fujiyama A."/>
            <person name="Neme R."/>
            <person name="Noguchi H."/>
            <person name="Minakuchi Y."/>
            <person name="Suzuki M."/>
            <person name="Kawai-Toyooka H."/>
            <person name="Smith D.R."/>
            <person name="Sparks H."/>
            <person name="Anderson J."/>
            <person name="Bakaric R."/>
            <person name="Luria V."/>
            <person name="Karger A."/>
            <person name="Kirschner M.W."/>
            <person name="Durand P.M."/>
            <person name="Michod R.E."/>
            <person name="Nozaki H."/>
            <person name="Olson B.J."/>
        </authorList>
    </citation>
    <scope>NUCLEOTIDE SEQUENCE [LARGE SCALE GENOMIC DNA]</scope>
    <source>
        <strain evidence="6">NIES-2863</strain>
    </source>
</reference>
<feature type="region of interest" description="Disordered" evidence="3">
    <location>
        <begin position="250"/>
        <end position="291"/>
    </location>
</feature>
<dbReference type="PANTHER" id="PTHR14074">
    <property type="entry name" value="HELICASE WITH DEATH DOMAIN-RELATED"/>
    <property type="match status" value="1"/>
</dbReference>
<dbReference type="Proteomes" id="UP000075714">
    <property type="component" value="Unassembled WGS sequence"/>
</dbReference>
<comment type="caution">
    <text evidence="5">The sequence shown here is derived from an EMBL/GenBank/DDBJ whole genome shotgun (WGS) entry which is preliminary data.</text>
</comment>
<dbReference type="InterPro" id="IPR001650">
    <property type="entry name" value="Helicase_C-like"/>
</dbReference>
<dbReference type="Pfam" id="PF00270">
    <property type="entry name" value="DEAD"/>
    <property type="match status" value="1"/>
</dbReference>
<keyword evidence="6" id="KW-1185">Reference proteome</keyword>
<dbReference type="GO" id="GO:0003676">
    <property type="term" value="F:nucleic acid binding"/>
    <property type="evidence" value="ECO:0007669"/>
    <property type="project" value="InterPro"/>
</dbReference>
<dbReference type="PANTHER" id="PTHR14074:SF16">
    <property type="entry name" value="ANTIVIRAL INNATE IMMUNE RESPONSE RECEPTOR RIG-I"/>
    <property type="match status" value="1"/>
</dbReference>
<name>A0A150GLY2_GONPE</name>